<evidence type="ECO:0000256" key="1">
    <source>
        <dbReference type="SAM" id="Phobius"/>
    </source>
</evidence>
<evidence type="ECO:0000313" key="4">
    <source>
        <dbReference type="Proteomes" id="UP000265520"/>
    </source>
</evidence>
<feature type="domain" description="Reverse transcriptase" evidence="2">
    <location>
        <begin position="85"/>
        <end position="350"/>
    </location>
</feature>
<dbReference type="GO" id="GO:0003964">
    <property type="term" value="F:RNA-directed DNA polymerase activity"/>
    <property type="evidence" value="ECO:0007669"/>
    <property type="project" value="UniProtKB-KW"/>
</dbReference>
<dbReference type="InterPro" id="IPR026960">
    <property type="entry name" value="RVT-Znf"/>
</dbReference>
<reference evidence="3 4" key="1">
    <citation type="journal article" date="2018" name="Front. Plant Sci.">
        <title>Red Clover (Trifolium pratense) and Zigzag Clover (T. medium) - A Picture of Genomic Similarities and Differences.</title>
        <authorList>
            <person name="Dluhosova J."/>
            <person name="Istvanek J."/>
            <person name="Nedelnik J."/>
            <person name="Repkova J."/>
        </authorList>
    </citation>
    <scope>NUCLEOTIDE SEQUENCE [LARGE SCALE GENOMIC DNA]</scope>
    <source>
        <strain evidence="4">cv. 10/8</strain>
        <tissue evidence="3">Leaf</tissue>
    </source>
</reference>
<comment type="caution">
    <text evidence="3">The sequence shown here is derived from an EMBL/GenBank/DDBJ whole genome shotgun (WGS) entry which is preliminary data.</text>
</comment>
<dbReference type="EMBL" id="LXQA010000090">
    <property type="protein sequence ID" value="MCH79402.1"/>
    <property type="molecule type" value="Genomic_DNA"/>
</dbReference>
<keyword evidence="1" id="KW-1133">Transmembrane helix</keyword>
<dbReference type="SUPFAM" id="SSF56672">
    <property type="entry name" value="DNA/RNA polymerases"/>
    <property type="match status" value="1"/>
</dbReference>
<organism evidence="3 4">
    <name type="scientific">Trifolium medium</name>
    <dbReference type="NCBI Taxonomy" id="97028"/>
    <lineage>
        <taxon>Eukaryota</taxon>
        <taxon>Viridiplantae</taxon>
        <taxon>Streptophyta</taxon>
        <taxon>Embryophyta</taxon>
        <taxon>Tracheophyta</taxon>
        <taxon>Spermatophyta</taxon>
        <taxon>Magnoliopsida</taxon>
        <taxon>eudicotyledons</taxon>
        <taxon>Gunneridae</taxon>
        <taxon>Pentapetalae</taxon>
        <taxon>rosids</taxon>
        <taxon>fabids</taxon>
        <taxon>Fabales</taxon>
        <taxon>Fabaceae</taxon>
        <taxon>Papilionoideae</taxon>
        <taxon>50 kb inversion clade</taxon>
        <taxon>NPAAA clade</taxon>
        <taxon>Hologalegina</taxon>
        <taxon>IRL clade</taxon>
        <taxon>Trifolieae</taxon>
        <taxon>Trifolium</taxon>
    </lineage>
</organism>
<name>A0A392LWR3_9FABA</name>
<dbReference type="InterPro" id="IPR043502">
    <property type="entry name" value="DNA/RNA_pol_sf"/>
</dbReference>
<feature type="transmembrane region" description="Helical" evidence="1">
    <location>
        <begin position="824"/>
        <end position="850"/>
    </location>
</feature>
<dbReference type="PROSITE" id="PS50878">
    <property type="entry name" value="RT_POL"/>
    <property type="match status" value="1"/>
</dbReference>
<accession>A0A392LWR3</accession>
<feature type="transmembrane region" description="Helical" evidence="1">
    <location>
        <begin position="795"/>
        <end position="817"/>
    </location>
</feature>
<keyword evidence="1" id="KW-0472">Membrane</keyword>
<dbReference type="PANTHER" id="PTHR33116:SF78">
    <property type="entry name" value="OS12G0587133 PROTEIN"/>
    <property type="match status" value="1"/>
</dbReference>
<evidence type="ECO:0000259" key="2">
    <source>
        <dbReference type="PROSITE" id="PS50878"/>
    </source>
</evidence>
<keyword evidence="3" id="KW-0808">Transferase</keyword>
<dbReference type="AlphaFoldDB" id="A0A392LWR3"/>
<proteinExistence type="predicted"/>
<dbReference type="Proteomes" id="UP000265520">
    <property type="component" value="Unassembled WGS sequence"/>
</dbReference>
<dbReference type="PANTHER" id="PTHR33116">
    <property type="entry name" value="REVERSE TRANSCRIPTASE ZINC-BINDING DOMAIN-CONTAINING PROTEIN-RELATED-RELATED"/>
    <property type="match status" value="1"/>
</dbReference>
<protein>
    <submittedName>
        <fullName evidence="3">LINE-1 reverse transcriptase like</fullName>
    </submittedName>
</protein>
<dbReference type="InterPro" id="IPR000477">
    <property type="entry name" value="RT_dom"/>
</dbReference>
<keyword evidence="3" id="KW-0695">RNA-directed DNA polymerase</keyword>
<dbReference type="CDD" id="cd01650">
    <property type="entry name" value="RT_nLTR_like"/>
    <property type="match status" value="1"/>
</dbReference>
<gene>
    <name evidence="3" type="ORF">A2U01_0000151</name>
</gene>
<sequence>MVVRRKRNAIVALRVGDIWLETPSLIRGLVENFFANHFMSRKTIRPSLDGVSFPTLSQDENLLLSAPFSLEEIHSVGEIRIMFDQFHGIGCLPKSLLAYFVTLIPKVNSPFDLGDFRPISLLGLAKVMNSLVAPNQSAFIKGRNLVDGVLVVNEVVDLAKRSGKQCLIFKVDFEKAYDSVEWEFLEYMLRRFGFCEVWIGWIKACVFGGNLSVLVNGSPTGEISIQRGLKQGDPLGAFLFLLVAEGFGGAMRKAVTSNLFHGFKISCDGPSISHLQYADDTLCIGEASVENLWTLKAILRGFELASGLKVNFWKSCLMGINVSDDFMEMASSFLNCIKSVVPFKYLGLPVGANPRRMSTWDPLVASLRKKLNSWRHRHISLGGRISLGGVNGGKKLSWIKWKMVCQDKNKGGLGVQDIKAVNLSLLMKWRWRLLLREDVGLWKEVLVAKYGAHIVHNAVWPSGAIPRMASLWWKDICDLEACVDSRNWVAEMITRSLGNGASTRFWSDKWIGDSLLSVKFPRLYSLSTQKEATVRDLVVVVGERRNWNFLWRRRLFLWEEDSVSQLLALLENLNLSNEEDKWRWVLSTEGEFSVKSAYESLFKEIVIVSPLLPFEAKIFNNIWGSPAPSKVIAFSWQLLHNRVPTKDNLSLRGILHQESGGFCVWCGDIRESSLHLFLHCKVALVVWYAIFKWLGVVIVIPPNLFFLFDCLCESALTKKSKKGFALVWHSVIWSIWLARNNHIFNGVLTDPLELVEAVKVLSWRWSADRLKISPCLFYEWSWDPALLWGSCSVRVVPWCAFAALLLLWWAAAVVLCCGQFPWSFCSLACFMFVFLLFCGCIFVCSCSPSLGMSYALV</sequence>
<feature type="transmembrane region" description="Helical" evidence="1">
    <location>
        <begin position="685"/>
        <end position="711"/>
    </location>
</feature>
<keyword evidence="3" id="KW-0548">Nucleotidyltransferase</keyword>
<keyword evidence="1" id="KW-0812">Transmembrane</keyword>
<keyword evidence="4" id="KW-1185">Reference proteome</keyword>
<dbReference type="Pfam" id="PF00078">
    <property type="entry name" value="RVT_1"/>
    <property type="match status" value="1"/>
</dbReference>
<dbReference type="Pfam" id="PF13966">
    <property type="entry name" value="zf-RVT"/>
    <property type="match status" value="1"/>
</dbReference>
<evidence type="ECO:0000313" key="3">
    <source>
        <dbReference type="EMBL" id="MCH79402.1"/>
    </source>
</evidence>